<proteinExistence type="predicted"/>
<feature type="domain" description="SET" evidence="1">
    <location>
        <begin position="20"/>
        <end position="101"/>
    </location>
</feature>
<evidence type="ECO:0000259" key="1">
    <source>
        <dbReference type="Pfam" id="PF00856"/>
    </source>
</evidence>
<organism evidence="2 3">
    <name type="scientific">Streptoalloteichus tenebrarius (strain ATCC 17920 / DSM 40477 / JCM 4838 / CBS 697.72 / NBRC 16177 / NCIMB 11028 / NRRL B-12390 / A12253. 1 / ISP 5477)</name>
    <name type="common">Streptomyces tenebrarius</name>
    <dbReference type="NCBI Taxonomy" id="1933"/>
    <lineage>
        <taxon>Bacteria</taxon>
        <taxon>Bacillati</taxon>
        <taxon>Actinomycetota</taxon>
        <taxon>Actinomycetes</taxon>
        <taxon>Pseudonocardiales</taxon>
        <taxon>Pseudonocardiaceae</taxon>
        <taxon>Streptoalloteichus</taxon>
    </lineage>
</organism>
<dbReference type="EMBL" id="JAMTCP010000013">
    <property type="protein sequence ID" value="MCP2259044.1"/>
    <property type="molecule type" value="Genomic_DNA"/>
</dbReference>
<comment type="caution">
    <text evidence="2">The sequence shown here is derived from an EMBL/GenBank/DDBJ whole genome shotgun (WGS) entry which is preliminary data.</text>
</comment>
<dbReference type="SUPFAM" id="SSF82199">
    <property type="entry name" value="SET domain"/>
    <property type="match status" value="1"/>
</dbReference>
<dbReference type="Pfam" id="PF00856">
    <property type="entry name" value="SET"/>
    <property type="match status" value="1"/>
</dbReference>
<keyword evidence="3" id="KW-1185">Reference proteome</keyword>
<dbReference type="PANTHER" id="PTHR12350:SF19">
    <property type="entry name" value="SET DOMAIN-CONTAINING PROTEIN"/>
    <property type="match status" value="1"/>
</dbReference>
<evidence type="ECO:0000313" key="3">
    <source>
        <dbReference type="Proteomes" id="UP001205311"/>
    </source>
</evidence>
<sequence length="178" mass="18708">MSLTGDVASTAVVADGCMSGLGLRAAVALRAGAVLLDLAECAVAERPTIHTVQTGVDEHVDGPTIRYLNHSCAPNTHIDVAAGKVVALRPIEVGEELTFFYPSTEWEMVGPFVCQCGTPDCIRLVTGAKELSEDVLGRYRLNEHILALLARRDRDGGHAASDAGQVASLASKACGDHD</sequence>
<dbReference type="Gene3D" id="2.170.270.10">
    <property type="entry name" value="SET domain"/>
    <property type="match status" value="1"/>
</dbReference>
<gene>
    <name evidence="2" type="ORF">LX15_002745</name>
</gene>
<dbReference type="PANTHER" id="PTHR12350">
    <property type="entry name" value="HISTONE-LYSINE N-METHYLTRANSFERASE-RELATED"/>
    <property type="match status" value="1"/>
</dbReference>
<reference evidence="2 3" key="1">
    <citation type="submission" date="2022-06" db="EMBL/GenBank/DDBJ databases">
        <title>Genomic Encyclopedia of Archaeal and Bacterial Type Strains, Phase II (KMG-II): from individual species to whole genera.</title>
        <authorList>
            <person name="Goeker M."/>
        </authorList>
    </citation>
    <scope>NUCLEOTIDE SEQUENCE [LARGE SCALE GENOMIC DNA]</scope>
    <source>
        <strain evidence="2 3">DSM 40477</strain>
    </source>
</reference>
<dbReference type="InterPro" id="IPR001214">
    <property type="entry name" value="SET_dom"/>
</dbReference>
<name>A0ABT1HU53_STRSD</name>
<dbReference type="Proteomes" id="UP001205311">
    <property type="component" value="Unassembled WGS sequence"/>
</dbReference>
<dbReference type="RefSeq" id="WP_253669954.1">
    <property type="nucleotide sequence ID" value="NZ_JAMTCP010000013.1"/>
</dbReference>
<protein>
    <submittedName>
        <fullName evidence="2">SET domain-containing protein</fullName>
    </submittedName>
</protein>
<dbReference type="InterPro" id="IPR046341">
    <property type="entry name" value="SET_dom_sf"/>
</dbReference>
<evidence type="ECO:0000313" key="2">
    <source>
        <dbReference type="EMBL" id="MCP2259044.1"/>
    </source>
</evidence>
<dbReference type="InterPro" id="IPR053201">
    <property type="entry name" value="Flavunoidine_N-MTase"/>
</dbReference>
<accession>A0ABT1HU53</accession>